<evidence type="ECO:0000256" key="7">
    <source>
        <dbReference type="ARBA" id="ARBA00023315"/>
    </source>
</evidence>
<dbReference type="FunFam" id="3.10.20.340:FF:000001">
    <property type="entry name" value="Arginine biosynthesis bifunctional protein ArgJ, chloroplastic"/>
    <property type="match status" value="1"/>
</dbReference>
<comment type="catalytic activity">
    <reaction evidence="9">
        <text>L-glutamate + acetyl-CoA = N-acetyl-L-glutamate + CoA + H(+)</text>
        <dbReference type="Rhea" id="RHEA:24292"/>
        <dbReference type="ChEBI" id="CHEBI:15378"/>
        <dbReference type="ChEBI" id="CHEBI:29985"/>
        <dbReference type="ChEBI" id="CHEBI:44337"/>
        <dbReference type="ChEBI" id="CHEBI:57287"/>
        <dbReference type="ChEBI" id="CHEBI:57288"/>
        <dbReference type="EC" id="2.3.1.1"/>
    </reaction>
</comment>
<comment type="function">
    <text evidence="9">Catalyzes two activities which are involved in the cyclic version of arginine biosynthesis: the synthesis of N-acetylglutamate from glutamate and acetyl-CoA as the acetyl donor, and of ornithine by transacetylation between N(2)-acetylornithine and glutamate.</text>
</comment>
<dbReference type="UniPathway" id="UPA00068">
    <property type="reaction ID" value="UER00106"/>
</dbReference>
<proteinExistence type="inferred from homology"/>
<keyword evidence="4 9" id="KW-0028">Amino-acid biosynthesis</keyword>
<feature type="active site" description="Nucleophile" evidence="9">
    <location>
        <position position="208"/>
    </location>
</feature>
<comment type="similarity">
    <text evidence="1 9">Belongs to the ArgJ family.</text>
</comment>
<comment type="subunit">
    <text evidence="2 9">Heterotetramer of two alpha and two beta chains.</text>
</comment>
<evidence type="ECO:0000313" key="10">
    <source>
        <dbReference type="EMBL" id="ABK43907.1"/>
    </source>
</evidence>
<evidence type="ECO:0000256" key="9">
    <source>
        <dbReference type="HAMAP-Rule" id="MF_01106"/>
    </source>
</evidence>
<protein>
    <recommendedName>
        <fullName evidence="9">Arginine biosynthesis bifunctional protein ArgJ</fullName>
    </recommendedName>
    <domain>
        <recommendedName>
            <fullName evidence="9">Glutamate N-acetyltransferase</fullName>
            <ecNumber evidence="9">2.3.1.35</ecNumber>
        </recommendedName>
        <alternativeName>
            <fullName evidence="9">Ornithine acetyltransferase</fullName>
            <shortName evidence="9">OATase</shortName>
        </alternativeName>
        <alternativeName>
            <fullName evidence="9">Ornithine transacetylase</fullName>
        </alternativeName>
    </domain>
    <domain>
        <recommendedName>
            <fullName evidence="9">Amino-acid acetyltransferase</fullName>
            <ecNumber evidence="9">2.3.1.1</ecNumber>
        </recommendedName>
        <alternativeName>
            <fullName evidence="9">N-acetylglutamate synthase</fullName>
            <shortName evidence="9">AGSase</shortName>
        </alternativeName>
    </domain>
    <component>
        <recommendedName>
            <fullName evidence="9">Arginine biosynthesis bifunctional protein ArgJ alpha chain</fullName>
        </recommendedName>
    </component>
    <component>
        <recommendedName>
            <fullName evidence="9">Arginine biosynthesis bifunctional protein ArgJ beta chain</fullName>
        </recommendedName>
    </component>
</protein>
<dbReference type="Gene3D" id="3.60.70.12">
    <property type="entry name" value="L-amino peptidase D-ALA esterase/amidase"/>
    <property type="match status" value="1"/>
</dbReference>
<dbReference type="AlphaFoldDB" id="A0L7G4"/>
<feature type="binding site" evidence="9">
    <location>
        <position position="423"/>
    </location>
    <ligand>
        <name>substrate</name>
    </ligand>
</feature>
<dbReference type="FunFam" id="3.60.70.12:FF:000001">
    <property type="entry name" value="Arginine biosynthesis bifunctional protein ArgJ, chloroplastic"/>
    <property type="match status" value="1"/>
</dbReference>
<dbReference type="MEROPS" id="T05.001"/>
<feature type="chain" id="PRO_5023340503" description="Arginine biosynthesis bifunctional protein ArgJ alpha chain" evidence="9">
    <location>
        <begin position="1"/>
        <end position="207"/>
    </location>
</feature>
<comment type="pathway">
    <text evidence="9">Amino-acid biosynthesis; L-arginine biosynthesis; N(2)-acetyl-L-ornithine from L-glutamate: step 1/4.</text>
</comment>
<comment type="subcellular location">
    <subcellularLocation>
        <location evidence="9">Cytoplasm</location>
    </subcellularLocation>
</comment>
<evidence type="ECO:0000313" key="11">
    <source>
        <dbReference type="Proteomes" id="UP000002586"/>
    </source>
</evidence>
<dbReference type="NCBIfam" id="TIGR00120">
    <property type="entry name" value="ArgJ"/>
    <property type="match status" value="1"/>
</dbReference>
<feature type="site" description="Involved in the stabilization of negative charge on the oxyanion by the formation of the oxyanion hole" evidence="9">
    <location>
        <position position="134"/>
    </location>
</feature>
<keyword evidence="5 9" id="KW-0808">Transferase</keyword>
<feature type="binding site" evidence="9">
    <location>
        <position position="418"/>
    </location>
    <ligand>
        <name>substrate</name>
    </ligand>
</feature>
<dbReference type="GO" id="GO:0005737">
    <property type="term" value="C:cytoplasm"/>
    <property type="evidence" value="ECO:0007669"/>
    <property type="project" value="UniProtKB-SubCell"/>
</dbReference>
<keyword evidence="7 9" id="KW-0012">Acyltransferase</keyword>
<dbReference type="GO" id="GO:0006526">
    <property type="term" value="P:L-arginine biosynthetic process"/>
    <property type="evidence" value="ECO:0007669"/>
    <property type="project" value="UniProtKB-UniRule"/>
</dbReference>
<dbReference type="PANTHER" id="PTHR23100">
    <property type="entry name" value="ARGININE BIOSYNTHESIS BIFUNCTIONAL PROTEIN ARGJ"/>
    <property type="match status" value="1"/>
</dbReference>
<sequence length="423" mass="44818">MVCCFTISVLSPFDEALPMAVGTPIIPELPAIAGFRAAATACGIKKNETLDLTLVAMQAGTSVAGVYTKNRIVSPTVTLCRDRLKEREARALLVNSGNANVSNGPQGMLDALSNGKTVADQLGVEDRQVFISSTGVIGAALPVHKINAAIPGLVENLQPGNWLQAARGIMTTDTFAKVAVRHSQIDGTPITMVGMAKGSGMIHPNMATMLAYLFTDAAVSSELLQTLLNRAVQLSFNSITVDGDCSTNDTLMLFASGAAPHTPLADEDDPRLAPFAEMLNDLAMELAQWIVRDGEGASKFVTVQVRGAQDETAARQVAMKVATSSLVKTAFAGSDPNWGRICMAVGSAGIAIEEDLIDIFLGDVQIVNRGQRDAAYTEEQGQAVMNEAEIGITIDLNQGEAQATIWTCDLTHDYVSINADYRS</sequence>
<evidence type="ECO:0000256" key="3">
    <source>
        <dbReference type="ARBA" id="ARBA00022571"/>
    </source>
</evidence>
<dbReference type="Proteomes" id="UP000002586">
    <property type="component" value="Chromosome"/>
</dbReference>
<dbReference type="EC" id="2.3.1.1" evidence="9"/>
<evidence type="ECO:0000256" key="5">
    <source>
        <dbReference type="ARBA" id="ARBA00022679"/>
    </source>
</evidence>
<feature type="binding site" evidence="9">
    <location>
        <position position="208"/>
    </location>
    <ligand>
        <name>substrate</name>
    </ligand>
</feature>
<comment type="catalytic activity">
    <reaction evidence="8 9">
        <text>N(2)-acetyl-L-ornithine + L-glutamate = N-acetyl-L-glutamate + L-ornithine</text>
        <dbReference type="Rhea" id="RHEA:15349"/>
        <dbReference type="ChEBI" id="CHEBI:29985"/>
        <dbReference type="ChEBI" id="CHEBI:44337"/>
        <dbReference type="ChEBI" id="CHEBI:46911"/>
        <dbReference type="ChEBI" id="CHEBI:57805"/>
        <dbReference type="EC" id="2.3.1.35"/>
    </reaction>
</comment>
<keyword evidence="9" id="KW-0511">Multifunctional enzyme</keyword>
<name>A0L7G4_MAGMM</name>
<dbReference type="Gene3D" id="3.10.20.340">
    <property type="entry name" value="ArgJ beta chain, C-terminal domain"/>
    <property type="match status" value="1"/>
</dbReference>
<dbReference type="GO" id="GO:0004358">
    <property type="term" value="F:L-glutamate N-acetyltransferase activity, acting on acetyl-L-ornithine as donor"/>
    <property type="evidence" value="ECO:0007669"/>
    <property type="project" value="UniProtKB-UniRule"/>
</dbReference>
<dbReference type="GO" id="GO:0004042">
    <property type="term" value="F:L-glutamate N-acetyltransferase activity"/>
    <property type="evidence" value="ECO:0007669"/>
    <property type="project" value="UniProtKB-UniRule"/>
</dbReference>
<dbReference type="PANTHER" id="PTHR23100:SF0">
    <property type="entry name" value="ARGININE BIOSYNTHESIS BIFUNCTIONAL PROTEIN ARGJ, MITOCHONDRIAL"/>
    <property type="match status" value="1"/>
</dbReference>
<evidence type="ECO:0000256" key="6">
    <source>
        <dbReference type="ARBA" id="ARBA00022813"/>
    </source>
</evidence>
<dbReference type="Pfam" id="PF01960">
    <property type="entry name" value="ArgJ"/>
    <property type="match status" value="1"/>
</dbReference>
<feature type="site" description="Involved in the stabilization of negative charge on the oxyanion by the formation of the oxyanion hole" evidence="9">
    <location>
        <position position="135"/>
    </location>
</feature>
<dbReference type="STRING" id="156889.Mmc1_1396"/>
<dbReference type="GO" id="GO:0006592">
    <property type="term" value="P:ornithine biosynthetic process"/>
    <property type="evidence" value="ECO:0007669"/>
    <property type="project" value="TreeGrafter"/>
</dbReference>
<dbReference type="SUPFAM" id="SSF56266">
    <property type="entry name" value="DmpA/ArgJ-like"/>
    <property type="match status" value="1"/>
</dbReference>
<dbReference type="CDD" id="cd02152">
    <property type="entry name" value="OAT"/>
    <property type="match status" value="1"/>
</dbReference>
<dbReference type="HAMAP" id="MF_01106">
    <property type="entry name" value="ArgJ"/>
    <property type="match status" value="1"/>
</dbReference>
<dbReference type="InterPro" id="IPR002813">
    <property type="entry name" value="Arg_biosynth_ArgJ"/>
</dbReference>
<dbReference type="InterPro" id="IPR042195">
    <property type="entry name" value="ArgJ_beta_C"/>
</dbReference>
<dbReference type="KEGG" id="mgm:Mmc1_1396"/>
<gene>
    <name evidence="9" type="primary">argJ</name>
    <name evidence="10" type="ordered locus">Mmc1_1396</name>
</gene>
<feature type="site" description="Cleavage; by autolysis" evidence="9">
    <location>
        <begin position="207"/>
        <end position="208"/>
    </location>
</feature>
<feature type="chain" id="PRO_5023340504" description="Arginine biosynthesis bifunctional protein ArgJ beta chain" evidence="9">
    <location>
        <begin position="208"/>
        <end position="423"/>
    </location>
</feature>
<evidence type="ECO:0000256" key="4">
    <source>
        <dbReference type="ARBA" id="ARBA00022605"/>
    </source>
</evidence>
<dbReference type="NCBIfam" id="NF003802">
    <property type="entry name" value="PRK05388.1"/>
    <property type="match status" value="1"/>
</dbReference>
<dbReference type="EC" id="2.3.1.35" evidence="9"/>
<dbReference type="EMBL" id="CP000471">
    <property type="protein sequence ID" value="ABK43907.1"/>
    <property type="molecule type" value="Genomic_DNA"/>
</dbReference>
<dbReference type="HOGENOM" id="CLU_027172_1_0_5"/>
<keyword evidence="9" id="KW-0963">Cytoplasm</keyword>
<keyword evidence="11" id="KW-1185">Reference proteome</keyword>
<evidence type="ECO:0000256" key="1">
    <source>
        <dbReference type="ARBA" id="ARBA00006774"/>
    </source>
</evidence>
<keyword evidence="6 9" id="KW-0068">Autocatalytic cleavage</keyword>
<feature type="binding site" evidence="9">
    <location>
        <position position="197"/>
    </location>
    <ligand>
        <name>substrate</name>
    </ligand>
</feature>
<dbReference type="eggNOG" id="COG1364">
    <property type="taxonomic scope" value="Bacteria"/>
</dbReference>
<reference evidence="10 11" key="2">
    <citation type="journal article" date="2012" name="Int. J. Syst. Evol. Microbiol.">
        <title>Magnetococcus marinus gen. nov., sp. nov., a marine, magnetotactic bacterium that represents a novel lineage (Magnetococcaceae fam. nov.; Magnetococcales ord. nov.) at the base of the Alphaproteobacteria.</title>
        <authorList>
            <person name="Bazylinski D.A."/>
            <person name="Williams T.J."/>
            <person name="Lefevre C.T."/>
            <person name="Berg R.J."/>
            <person name="Zhang C.L."/>
            <person name="Bowser S.S."/>
            <person name="Dean A.J."/>
            <person name="Beveridge T.J."/>
        </authorList>
    </citation>
    <scope>NUCLEOTIDE SEQUENCE [LARGE SCALE GENOMIC DNA]</scope>
    <source>
        <strain evidence="11">ATCC BAA-1437 / JCM 17883 / MC-1</strain>
    </source>
</reference>
<evidence type="ECO:0000256" key="2">
    <source>
        <dbReference type="ARBA" id="ARBA00011475"/>
    </source>
</evidence>
<accession>A0L7G4</accession>
<feature type="binding site" evidence="9">
    <location>
        <position position="295"/>
    </location>
    <ligand>
        <name>substrate</name>
    </ligand>
</feature>
<evidence type="ECO:0000256" key="8">
    <source>
        <dbReference type="ARBA" id="ARBA00049439"/>
    </source>
</evidence>
<reference evidence="11" key="1">
    <citation type="journal article" date="2009" name="Appl. Environ. Microbiol.">
        <title>Complete genome sequence of the chemolithoautotrophic marine magnetotactic coccus strain MC-1.</title>
        <authorList>
            <person name="Schubbe S."/>
            <person name="Williams T.J."/>
            <person name="Xie G."/>
            <person name="Kiss H.E."/>
            <person name="Brettin T.S."/>
            <person name="Martinez D."/>
            <person name="Ross C.A."/>
            <person name="Schuler D."/>
            <person name="Cox B.L."/>
            <person name="Nealson K.H."/>
            <person name="Bazylinski D.A."/>
        </authorList>
    </citation>
    <scope>NUCLEOTIDE SEQUENCE [LARGE SCALE GENOMIC DNA]</scope>
    <source>
        <strain evidence="11">ATCC BAA-1437 / JCM 17883 / MC-1</strain>
    </source>
</reference>
<organism evidence="10 11">
    <name type="scientific">Magnetococcus marinus (strain ATCC BAA-1437 / JCM 17883 / MC-1)</name>
    <dbReference type="NCBI Taxonomy" id="156889"/>
    <lineage>
        <taxon>Bacteria</taxon>
        <taxon>Pseudomonadati</taxon>
        <taxon>Pseudomonadota</taxon>
        <taxon>Magnetococcia</taxon>
        <taxon>Magnetococcales</taxon>
        <taxon>Magnetococcaceae</taxon>
        <taxon>Magnetococcus</taxon>
    </lineage>
</organism>
<comment type="pathway">
    <text evidence="9">Amino-acid biosynthesis; L-arginine biosynthesis; L-ornithine and N-acetyl-L-glutamate from L-glutamate and N(2)-acetyl-L-ornithine (cyclic): step 1/1.</text>
</comment>
<dbReference type="InterPro" id="IPR016117">
    <property type="entry name" value="ArgJ-like_dom_sf"/>
</dbReference>
<feature type="binding site" evidence="9">
    <location>
        <position position="171"/>
    </location>
    <ligand>
        <name>substrate</name>
    </ligand>
</feature>
<keyword evidence="3 9" id="KW-0055">Arginine biosynthesis</keyword>